<name>A0ABD0LVX9_9CAEN</name>
<dbReference type="AlphaFoldDB" id="A0ABD0LVX9"/>
<proteinExistence type="predicted"/>
<sequence length="88" mass="10156">MQEIRRRNVRYIPPADYHMRVQSSRSARASVGTVPCHSASYSHRVGAPPIFRPRKKCHLAITEGLRLLSRSCRPHKESTQRQPCSKFQ</sequence>
<comment type="caution">
    <text evidence="1">The sequence shown here is derived from an EMBL/GenBank/DDBJ whole genome shotgun (WGS) entry which is preliminary data.</text>
</comment>
<evidence type="ECO:0000313" key="1">
    <source>
        <dbReference type="EMBL" id="KAK7503650.1"/>
    </source>
</evidence>
<accession>A0ABD0LVX9</accession>
<keyword evidence="2" id="KW-1185">Reference proteome</keyword>
<gene>
    <name evidence="1" type="ORF">BaRGS_00005189</name>
</gene>
<dbReference type="EMBL" id="JACVVK020000019">
    <property type="protein sequence ID" value="KAK7503650.1"/>
    <property type="molecule type" value="Genomic_DNA"/>
</dbReference>
<dbReference type="Proteomes" id="UP001519460">
    <property type="component" value="Unassembled WGS sequence"/>
</dbReference>
<protein>
    <submittedName>
        <fullName evidence="1">Uncharacterized protein</fullName>
    </submittedName>
</protein>
<organism evidence="1 2">
    <name type="scientific">Batillaria attramentaria</name>
    <dbReference type="NCBI Taxonomy" id="370345"/>
    <lineage>
        <taxon>Eukaryota</taxon>
        <taxon>Metazoa</taxon>
        <taxon>Spiralia</taxon>
        <taxon>Lophotrochozoa</taxon>
        <taxon>Mollusca</taxon>
        <taxon>Gastropoda</taxon>
        <taxon>Caenogastropoda</taxon>
        <taxon>Sorbeoconcha</taxon>
        <taxon>Cerithioidea</taxon>
        <taxon>Batillariidae</taxon>
        <taxon>Batillaria</taxon>
    </lineage>
</organism>
<reference evidence="1 2" key="1">
    <citation type="journal article" date="2023" name="Sci. Data">
        <title>Genome assembly of the Korean intertidal mud-creeper Batillaria attramentaria.</title>
        <authorList>
            <person name="Patra A.K."/>
            <person name="Ho P.T."/>
            <person name="Jun S."/>
            <person name="Lee S.J."/>
            <person name="Kim Y."/>
            <person name="Won Y.J."/>
        </authorList>
    </citation>
    <scope>NUCLEOTIDE SEQUENCE [LARGE SCALE GENOMIC DNA]</scope>
    <source>
        <strain evidence="1">Wonlab-2016</strain>
    </source>
</reference>
<evidence type="ECO:0000313" key="2">
    <source>
        <dbReference type="Proteomes" id="UP001519460"/>
    </source>
</evidence>